<accession>A0A4U7JI00</accession>
<dbReference type="EMBL" id="CP061336">
    <property type="protein sequence ID" value="QNU68956.1"/>
    <property type="molecule type" value="Genomic_DNA"/>
</dbReference>
<organism evidence="1 2">
    <name type="scientific">Ruminiclostridium herbifermentans</name>
    <dbReference type="NCBI Taxonomy" id="2488810"/>
    <lineage>
        <taxon>Bacteria</taxon>
        <taxon>Bacillati</taxon>
        <taxon>Bacillota</taxon>
        <taxon>Clostridia</taxon>
        <taxon>Eubacteriales</taxon>
        <taxon>Oscillospiraceae</taxon>
        <taxon>Ruminiclostridium</taxon>
    </lineage>
</organism>
<dbReference type="KEGG" id="rher:EHE19_012695"/>
<name>A0A4U7JI00_9FIRM</name>
<evidence type="ECO:0000313" key="1">
    <source>
        <dbReference type="EMBL" id="QNU68956.1"/>
    </source>
</evidence>
<keyword evidence="2" id="KW-1185">Reference proteome</keyword>
<proteinExistence type="predicted"/>
<dbReference type="Proteomes" id="UP000306409">
    <property type="component" value="Chromosome"/>
</dbReference>
<gene>
    <name evidence="1" type="ORF">EHE19_012695</name>
</gene>
<reference evidence="1 2" key="1">
    <citation type="submission" date="2020-09" db="EMBL/GenBank/DDBJ databases">
        <title>Characterization and genome sequencing of Ruminiclostridium sp. nov. MA18.</title>
        <authorList>
            <person name="Rettenmaier R."/>
            <person name="Kowollik M.-L."/>
            <person name="Liebl W."/>
            <person name="Zverlov V."/>
        </authorList>
    </citation>
    <scope>NUCLEOTIDE SEQUENCE [LARGE SCALE GENOMIC DNA]</scope>
    <source>
        <strain evidence="1 2">MA18</strain>
    </source>
</reference>
<evidence type="ECO:0000313" key="2">
    <source>
        <dbReference type="Proteomes" id="UP000306409"/>
    </source>
</evidence>
<protein>
    <submittedName>
        <fullName evidence="1">Uncharacterized protein</fullName>
    </submittedName>
</protein>
<sequence length="64" mass="7778">MENIIYWGEIGMLIKNDKIELTPEEKEIFIGQFKLSILYQLHSEKLLTYEQIDQIIKNHQLMRR</sequence>
<dbReference type="RefSeq" id="WP_137697865.1">
    <property type="nucleotide sequence ID" value="NZ_CP061336.1"/>
</dbReference>
<dbReference type="AlphaFoldDB" id="A0A4U7JI00"/>
<dbReference type="OrthoDB" id="9811121at2"/>